<dbReference type="EMBL" id="LDOU01000015">
    <property type="protein sequence ID" value="KLV08452.1"/>
    <property type="molecule type" value="Genomic_DNA"/>
</dbReference>
<organism evidence="3 4">
    <name type="scientific">Photobacterium ganghwense</name>
    <dbReference type="NCBI Taxonomy" id="320778"/>
    <lineage>
        <taxon>Bacteria</taxon>
        <taxon>Pseudomonadati</taxon>
        <taxon>Pseudomonadota</taxon>
        <taxon>Gammaproteobacteria</taxon>
        <taxon>Vibrionales</taxon>
        <taxon>Vibrionaceae</taxon>
        <taxon>Photobacterium</taxon>
    </lineage>
</organism>
<dbReference type="InterPro" id="IPR000073">
    <property type="entry name" value="AB_hydrolase_1"/>
</dbReference>
<comment type="caution">
    <text evidence="3">The sequence shown here is derived from an EMBL/GenBank/DDBJ whole genome shotgun (WGS) entry which is preliminary data.</text>
</comment>
<feature type="domain" description="AB hydrolase-1" evidence="2">
    <location>
        <begin position="2"/>
        <end position="282"/>
    </location>
</feature>
<evidence type="ECO:0000259" key="2">
    <source>
        <dbReference type="Pfam" id="PF12697"/>
    </source>
</evidence>
<dbReference type="PATRIC" id="fig|320778.3.peg.3219"/>
<gene>
    <name evidence="3" type="ORF">ABT57_14805</name>
</gene>
<accession>A0A0J1K1Y7</accession>
<evidence type="ECO:0000313" key="4">
    <source>
        <dbReference type="Proteomes" id="UP000035909"/>
    </source>
</evidence>
<sequence>MILLRGLLRESRHWGAFTQMLEQHYPSRPVICLDLAGNGKRFEEASPSQLPEMVEDLRQQLAFSLATHPAHETTTTPPAGTDVQAQAQAQAQAQKQDLEHTQQPVQTKPHPSQQSPKLAADIIAISMGGMIAMEWMHRYPEEIHQSVLINTSARPYSPFYHRLRWQNYPAILRGLFQTANDREATFFRLTTRLAPAKHLEQWCQWRAQCPVSSRNALRQLFAAARFTHHGVPSAFTLLLASKQDKLVDVACSKALAKAWAVPLLLHPAAGHDLPLDDPEWVLNRVTTFFRLHEQSEPGAKPR</sequence>
<dbReference type="SUPFAM" id="SSF53474">
    <property type="entry name" value="alpha/beta-Hydrolases"/>
    <property type="match status" value="1"/>
</dbReference>
<dbReference type="Proteomes" id="UP000035909">
    <property type="component" value="Unassembled WGS sequence"/>
</dbReference>
<evidence type="ECO:0000256" key="1">
    <source>
        <dbReference type="SAM" id="MobiDB-lite"/>
    </source>
</evidence>
<feature type="compositionally biased region" description="Polar residues" evidence="1">
    <location>
        <begin position="101"/>
        <end position="116"/>
    </location>
</feature>
<dbReference type="Gene3D" id="3.40.50.1820">
    <property type="entry name" value="alpha/beta hydrolase"/>
    <property type="match status" value="1"/>
</dbReference>
<feature type="region of interest" description="Disordered" evidence="1">
    <location>
        <begin position="70"/>
        <end position="117"/>
    </location>
</feature>
<proteinExistence type="predicted"/>
<feature type="compositionally biased region" description="Low complexity" evidence="1">
    <location>
        <begin position="70"/>
        <end position="94"/>
    </location>
</feature>
<keyword evidence="4" id="KW-1185">Reference proteome</keyword>
<dbReference type="PANTHER" id="PTHR43194">
    <property type="entry name" value="HYDROLASE ALPHA/BETA FOLD FAMILY"/>
    <property type="match status" value="1"/>
</dbReference>
<reference evidence="3 4" key="1">
    <citation type="submission" date="2015-05" db="EMBL/GenBank/DDBJ databases">
        <title>Photobacterium galathea sp. nov.</title>
        <authorList>
            <person name="Machado H."/>
            <person name="Gram L."/>
        </authorList>
    </citation>
    <scope>NUCLEOTIDE SEQUENCE [LARGE SCALE GENOMIC DNA]</scope>
    <source>
        <strain evidence="3 4">DSM 22954</strain>
    </source>
</reference>
<dbReference type="AlphaFoldDB" id="A0A0J1K1Y7"/>
<dbReference type="PANTHER" id="PTHR43194:SF5">
    <property type="entry name" value="PIMELOYL-[ACYL-CARRIER PROTEIN] METHYL ESTER ESTERASE"/>
    <property type="match status" value="1"/>
</dbReference>
<name>A0A0J1K1Y7_9GAMM</name>
<dbReference type="STRING" id="320778.ABT57_14805"/>
<dbReference type="InterPro" id="IPR029058">
    <property type="entry name" value="AB_hydrolase_fold"/>
</dbReference>
<dbReference type="InterPro" id="IPR050228">
    <property type="entry name" value="Carboxylesterase_BioH"/>
</dbReference>
<evidence type="ECO:0000313" key="3">
    <source>
        <dbReference type="EMBL" id="KLV08452.1"/>
    </source>
</evidence>
<protein>
    <recommendedName>
        <fullName evidence="2">AB hydrolase-1 domain-containing protein</fullName>
    </recommendedName>
</protein>
<dbReference type="Pfam" id="PF12697">
    <property type="entry name" value="Abhydrolase_6"/>
    <property type="match status" value="1"/>
</dbReference>